<dbReference type="Gene3D" id="3.40.605.10">
    <property type="entry name" value="Aldehyde Dehydrogenase, Chain A, domain 1"/>
    <property type="match status" value="1"/>
</dbReference>
<dbReference type="InterPro" id="IPR016160">
    <property type="entry name" value="Ald_DH_CS_CYS"/>
</dbReference>
<evidence type="ECO:0000313" key="10">
    <source>
        <dbReference type="Proteomes" id="UP000308430"/>
    </source>
</evidence>
<feature type="active site" evidence="5">
    <location>
        <position position="258"/>
    </location>
</feature>
<dbReference type="InterPro" id="IPR016163">
    <property type="entry name" value="Ald_DH_C"/>
</dbReference>
<evidence type="ECO:0000256" key="2">
    <source>
        <dbReference type="ARBA" id="ARBA00023002"/>
    </source>
</evidence>
<dbReference type="InterPro" id="IPR029510">
    <property type="entry name" value="Ald_DH_CS_GLU"/>
</dbReference>
<dbReference type="PROSITE" id="PS00070">
    <property type="entry name" value="ALDEHYDE_DEHYDR_CYS"/>
    <property type="match status" value="1"/>
</dbReference>
<sequence>MSPDLSAPNTRAIERARMREVFERQQATALRWRTASAAERGARIRTLLDALLARRTEFHEAFRLDFRKPEAEVELSEFLPVVEEARLALRNLHRWMRPRAVRPTLAMLGTRAWVQWQPRGRALIIAPWNYPLSLCAGPLISALAAGDPVILKPSEMTPHVAAVLARVIGESFPPEEVALFEGAEDTARALLELPFEHIFFTGSPAVGKQVMAAAAEHLASVTLELGGKSPAIVTPGADLANAAETLMWGKFLNAGQTCIAPDHVYVHAGIRDDFVARCRAVLDARYGADAEARRANADFARIVNARHAQRLVGLLDDAVQRGARVLHGGETDVAACYVAPTLLDHIPADARIQHEEIFGPLLPVLPYESLDEVAAELDARPKPLALYLWSTQRAEIDAFLARTTSGGACINHCVSHFAHGNLPFGGVNHSGLGKAHGRHGFETFSHERAVLRAPAWAPARLFQPPYAAHRLRLIRCVVDALRWLSR</sequence>
<dbReference type="GO" id="GO:0005737">
    <property type="term" value="C:cytoplasm"/>
    <property type="evidence" value="ECO:0007669"/>
    <property type="project" value="TreeGrafter"/>
</dbReference>
<evidence type="ECO:0000256" key="1">
    <source>
        <dbReference type="ARBA" id="ARBA00009986"/>
    </source>
</evidence>
<keyword evidence="3" id="KW-0520">NAD</keyword>
<dbReference type="PANTHER" id="PTHR43570">
    <property type="entry name" value="ALDEHYDE DEHYDROGENASE"/>
    <property type="match status" value="1"/>
</dbReference>
<keyword evidence="2 4" id="KW-0560">Oxidoreductase</keyword>
<comment type="similarity">
    <text evidence="1 4 7">Belongs to the aldehyde dehydrogenase family.</text>
</comment>
<dbReference type="AlphaFoldDB" id="A0A4S4ARA1"/>
<dbReference type="GO" id="GO:0004029">
    <property type="term" value="F:aldehyde dehydrogenase (NAD+) activity"/>
    <property type="evidence" value="ECO:0007669"/>
    <property type="project" value="TreeGrafter"/>
</dbReference>
<keyword evidence="10" id="KW-1185">Reference proteome</keyword>
<dbReference type="Pfam" id="PF00171">
    <property type="entry name" value="Aldedh"/>
    <property type="match status" value="1"/>
</dbReference>
<name>A0A4S4ARA1_9RHOO</name>
<dbReference type="EMBL" id="SSOC01000007">
    <property type="protein sequence ID" value="THF62312.1"/>
    <property type="molecule type" value="Genomic_DNA"/>
</dbReference>
<dbReference type="Gene3D" id="3.40.309.10">
    <property type="entry name" value="Aldehyde Dehydrogenase, Chain A, domain 2"/>
    <property type="match status" value="1"/>
</dbReference>
<evidence type="ECO:0000256" key="7">
    <source>
        <dbReference type="RuleBase" id="RU003345"/>
    </source>
</evidence>
<dbReference type="CDD" id="cd07134">
    <property type="entry name" value="ALDH_AlkH-like"/>
    <property type="match status" value="1"/>
</dbReference>
<proteinExistence type="inferred from homology"/>
<dbReference type="InterPro" id="IPR016162">
    <property type="entry name" value="Ald_DH_N"/>
</dbReference>
<dbReference type="RefSeq" id="WP_136349734.1">
    <property type="nucleotide sequence ID" value="NZ_SSOC01000007.1"/>
</dbReference>
<dbReference type="SUPFAM" id="SSF53720">
    <property type="entry name" value="ALDH-like"/>
    <property type="match status" value="1"/>
</dbReference>
<dbReference type="PROSITE" id="PS00687">
    <property type="entry name" value="ALDEHYDE_DEHYDR_GLU"/>
    <property type="match status" value="1"/>
</dbReference>
<evidence type="ECO:0000256" key="4">
    <source>
        <dbReference type="PIRNR" id="PIRNR036492"/>
    </source>
</evidence>
<dbReference type="PIRSF" id="PIRSF036492">
    <property type="entry name" value="ALDH"/>
    <property type="match status" value="1"/>
</dbReference>
<gene>
    <name evidence="9" type="ORF">E6C76_18490</name>
</gene>
<accession>A0A4S4ARA1</accession>
<dbReference type="GO" id="GO:0006081">
    <property type="term" value="P:aldehyde metabolic process"/>
    <property type="evidence" value="ECO:0007669"/>
    <property type="project" value="InterPro"/>
</dbReference>
<evidence type="ECO:0000259" key="8">
    <source>
        <dbReference type="Pfam" id="PF00171"/>
    </source>
</evidence>
<evidence type="ECO:0000256" key="5">
    <source>
        <dbReference type="PIRSR" id="PIRSR036492-1"/>
    </source>
</evidence>
<organism evidence="9 10">
    <name type="scientific">Pseudothauera nasutitermitis</name>
    <dbReference type="NCBI Taxonomy" id="2565930"/>
    <lineage>
        <taxon>Bacteria</taxon>
        <taxon>Pseudomonadati</taxon>
        <taxon>Pseudomonadota</taxon>
        <taxon>Betaproteobacteria</taxon>
        <taxon>Rhodocyclales</taxon>
        <taxon>Zoogloeaceae</taxon>
        <taxon>Pseudothauera</taxon>
    </lineage>
</organism>
<comment type="caution">
    <text evidence="9">The sequence shown here is derived from an EMBL/GenBank/DDBJ whole genome shotgun (WGS) entry which is preliminary data.</text>
</comment>
<dbReference type="PANTHER" id="PTHR43570:SF20">
    <property type="entry name" value="ALDEHYDE DEHYDROGENASE ALDX-RELATED"/>
    <property type="match status" value="1"/>
</dbReference>
<evidence type="ECO:0000256" key="6">
    <source>
        <dbReference type="PROSITE-ProRule" id="PRU10007"/>
    </source>
</evidence>
<feature type="active site" evidence="5 6">
    <location>
        <position position="224"/>
    </location>
</feature>
<reference evidence="9 10" key="1">
    <citation type="submission" date="2019-04" db="EMBL/GenBank/DDBJ databases">
        <title>Azoarcus nasutitermitis sp. nov. isolated from termite nest.</title>
        <authorList>
            <person name="Lin S.-Y."/>
            <person name="Hameed A."/>
            <person name="Hsu Y.-H."/>
            <person name="Young C.-C."/>
        </authorList>
    </citation>
    <scope>NUCLEOTIDE SEQUENCE [LARGE SCALE GENOMIC DNA]</scope>
    <source>
        <strain evidence="9 10">CC-YHH838</strain>
    </source>
</reference>
<dbReference type="InterPro" id="IPR016161">
    <property type="entry name" value="Ald_DH/histidinol_DH"/>
</dbReference>
<dbReference type="InterPro" id="IPR015590">
    <property type="entry name" value="Aldehyde_DH_dom"/>
</dbReference>
<evidence type="ECO:0000313" key="9">
    <source>
        <dbReference type="EMBL" id="THF62312.1"/>
    </source>
</evidence>
<dbReference type="InterPro" id="IPR012394">
    <property type="entry name" value="Aldehyde_DH_NAD(P)"/>
</dbReference>
<feature type="domain" description="Aldehyde dehydrogenase" evidence="8">
    <location>
        <begin position="13"/>
        <end position="449"/>
    </location>
</feature>
<dbReference type="OrthoDB" id="6187633at2"/>
<dbReference type="Proteomes" id="UP000308430">
    <property type="component" value="Unassembled WGS sequence"/>
</dbReference>
<evidence type="ECO:0000256" key="3">
    <source>
        <dbReference type="ARBA" id="ARBA00023027"/>
    </source>
</evidence>
<protein>
    <recommendedName>
        <fullName evidence="4">Aldehyde dehydrogenase</fullName>
    </recommendedName>
</protein>